<feature type="compositionally biased region" description="Basic and acidic residues" evidence="1">
    <location>
        <begin position="39"/>
        <end position="56"/>
    </location>
</feature>
<evidence type="ECO:0000313" key="2">
    <source>
        <dbReference type="EMBL" id="MBB6545367.1"/>
    </source>
</evidence>
<accession>A0A7X0NKY6</accession>
<dbReference type="AlphaFoldDB" id="A0A7X0NKY6"/>
<dbReference type="Proteomes" id="UP000565579">
    <property type="component" value="Unassembled WGS sequence"/>
</dbReference>
<dbReference type="RefSeq" id="WP_185100226.1">
    <property type="nucleotide sequence ID" value="NZ_JACHMI010000001.1"/>
</dbReference>
<name>A0A7X0NKY6_9ACTN</name>
<sequence length="69" mass="7808">MVHEIVWLPYNRQASPIRPRGCRAFGQQARAQVTAGGDGVRDQGEPGRDRHRDQEHPPPLVPVRARGFR</sequence>
<evidence type="ECO:0000313" key="3">
    <source>
        <dbReference type="Proteomes" id="UP000565579"/>
    </source>
</evidence>
<keyword evidence="3" id="KW-1185">Reference proteome</keyword>
<dbReference type="EMBL" id="JACHMI010000001">
    <property type="protein sequence ID" value="MBB6545367.1"/>
    <property type="molecule type" value="Genomic_DNA"/>
</dbReference>
<protein>
    <submittedName>
        <fullName evidence="2">Uncharacterized protein</fullName>
    </submittedName>
</protein>
<comment type="caution">
    <text evidence="2">The sequence shown here is derived from an EMBL/GenBank/DDBJ whole genome shotgun (WGS) entry which is preliminary data.</text>
</comment>
<feature type="region of interest" description="Disordered" evidence="1">
    <location>
        <begin position="27"/>
        <end position="69"/>
    </location>
</feature>
<reference evidence="2 3" key="1">
    <citation type="submission" date="2020-08" db="EMBL/GenBank/DDBJ databases">
        <title>Sequencing the genomes of 1000 actinobacteria strains.</title>
        <authorList>
            <person name="Klenk H.-P."/>
        </authorList>
    </citation>
    <scope>NUCLEOTIDE SEQUENCE [LARGE SCALE GENOMIC DNA]</scope>
    <source>
        <strain evidence="2 3">DSM 43768</strain>
    </source>
</reference>
<gene>
    <name evidence="2" type="ORF">HD593_000162</name>
</gene>
<organism evidence="2 3">
    <name type="scientific">Nonomuraea rubra</name>
    <dbReference type="NCBI Taxonomy" id="46180"/>
    <lineage>
        <taxon>Bacteria</taxon>
        <taxon>Bacillati</taxon>
        <taxon>Actinomycetota</taxon>
        <taxon>Actinomycetes</taxon>
        <taxon>Streptosporangiales</taxon>
        <taxon>Streptosporangiaceae</taxon>
        <taxon>Nonomuraea</taxon>
    </lineage>
</organism>
<proteinExistence type="predicted"/>
<evidence type="ECO:0000256" key="1">
    <source>
        <dbReference type="SAM" id="MobiDB-lite"/>
    </source>
</evidence>